<dbReference type="InterPro" id="IPR007197">
    <property type="entry name" value="rSAM"/>
</dbReference>
<dbReference type="SUPFAM" id="SSF102114">
    <property type="entry name" value="Radical SAM enzymes"/>
    <property type="match status" value="1"/>
</dbReference>
<dbReference type="Pfam" id="PF04055">
    <property type="entry name" value="Radical_SAM"/>
    <property type="match status" value="1"/>
</dbReference>
<accession>A0ABN6M060</accession>
<dbReference type="InterPro" id="IPR034474">
    <property type="entry name" value="Methyltransferase_Class_D"/>
</dbReference>
<dbReference type="InterPro" id="IPR056488">
    <property type="entry name" value="Zn_ribbon_HMPTM"/>
</dbReference>
<evidence type="ECO:0000256" key="2">
    <source>
        <dbReference type="ARBA" id="ARBA00022691"/>
    </source>
</evidence>
<dbReference type="InterPro" id="IPR054698">
    <property type="entry name" value="rSAM_Se_TrsS"/>
</dbReference>
<evidence type="ECO:0000313" key="7">
    <source>
        <dbReference type="EMBL" id="BDD86272.1"/>
    </source>
</evidence>
<evidence type="ECO:0000256" key="5">
    <source>
        <dbReference type="ARBA" id="ARBA00023014"/>
    </source>
</evidence>
<keyword evidence="8" id="KW-1185">Reference proteome</keyword>
<evidence type="ECO:0000256" key="1">
    <source>
        <dbReference type="ARBA" id="ARBA00001966"/>
    </source>
</evidence>
<comment type="cofactor">
    <cofactor evidence="1">
        <name>[4Fe-4S] cluster</name>
        <dbReference type="ChEBI" id="CHEBI:49883"/>
    </cofactor>
</comment>
<dbReference type="NCBIfam" id="NF045646">
    <property type="entry name" value="rSAM_Se_TrsS"/>
    <property type="match status" value="1"/>
</dbReference>
<sequence>MASNRLPPPTSELLGTVESLCPICLKRVSGQYRQVGEQVLLEKACPQHGSFAAVVWRGEPDFRSWLRPKIPWRGGSRRPVERGCPLDCGLCENHGQRTCTVLVEITSRCNLGCPVCFADSGSTAVDPGIDELQRLFVRVMEQTGGCNLQLSGGEPTVRDDLAEVVRRAVRAGFEFVQLNTNGLRFVEDPELAHRLKDAGLSSVFLQFDGVTEHPYTLLRGRPLYELKCRAVDALASAGLGIVLVPTISRKANLDQLFALVGFGVARLPQVRGVHFQPLSLFGRYPAVLQGDHVTLPELMRGLVEQSGGRLAVADFHPPGCEHALCSFSARYLVHEDHGLQRLGSGSCDCRPLPAAQGAATAIAVTARQWTGVTDPDVAASAPRDDLDRFLGRARSHTFSISAMAFQDAWTLSLERLRGCCIHVAQPDGRLVPFCSYNLTAADGTSLHRTR</sequence>
<keyword evidence="4" id="KW-0408">Iron</keyword>
<keyword evidence="5" id="KW-0411">Iron-sulfur</keyword>
<keyword evidence="2" id="KW-0949">S-adenosyl-L-methionine</keyword>
<reference evidence="7 8" key="1">
    <citation type="submission" date="2022-01" db="EMBL/GenBank/DDBJ databases">
        <title>Desulfofustis limnae sp. nov., a novel mesophilic sulfate-reducing bacterium isolated from marsh soil.</title>
        <authorList>
            <person name="Watanabe M."/>
            <person name="Takahashi A."/>
            <person name="Kojima H."/>
            <person name="Fukui M."/>
        </authorList>
    </citation>
    <scope>NUCLEOTIDE SEQUENCE [LARGE SCALE GENOMIC DNA]</scope>
    <source>
        <strain evidence="7 8">PPLL</strain>
    </source>
</reference>
<dbReference type="SFLD" id="SFLDG01100">
    <property type="entry name" value="methyltransferase_(Class_D)"/>
    <property type="match status" value="1"/>
</dbReference>
<dbReference type="EMBL" id="AP025516">
    <property type="protein sequence ID" value="BDD86272.1"/>
    <property type="molecule type" value="Genomic_DNA"/>
</dbReference>
<dbReference type="PROSITE" id="PS51918">
    <property type="entry name" value="RADICAL_SAM"/>
    <property type="match status" value="1"/>
</dbReference>
<dbReference type="RefSeq" id="WP_284153364.1">
    <property type="nucleotide sequence ID" value="NZ_AP025516.1"/>
</dbReference>
<evidence type="ECO:0000256" key="3">
    <source>
        <dbReference type="ARBA" id="ARBA00022723"/>
    </source>
</evidence>
<dbReference type="InterPro" id="IPR058240">
    <property type="entry name" value="rSAM_sf"/>
</dbReference>
<dbReference type="SFLD" id="SFLDG01067">
    <property type="entry name" value="SPASM/twitch_domain_containing"/>
    <property type="match status" value="1"/>
</dbReference>
<evidence type="ECO:0000256" key="4">
    <source>
        <dbReference type="ARBA" id="ARBA00023004"/>
    </source>
</evidence>
<protein>
    <submittedName>
        <fullName evidence="7">Radical SAM protein</fullName>
    </submittedName>
</protein>
<keyword evidence="3" id="KW-0479">Metal-binding</keyword>
<evidence type="ECO:0000259" key="6">
    <source>
        <dbReference type="PROSITE" id="PS51918"/>
    </source>
</evidence>
<dbReference type="SFLD" id="SFLDS00029">
    <property type="entry name" value="Radical_SAM"/>
    <property type="match status" value="1"/>
</dbReference>
<dbReference type="InterPro" id="IPR013785">
    <property type="entry name" value="Aldolase_TIM"/>
</dbReference>
<dbReference type="Gene3D" id="3.20.20.70">
    <property type="entry name" value="Aldolase class I"/>
    <property type="match status" value="1"/>
</dbReference>
<dbReference type="CDD" id="cd01335">
    <property type="entry name" value="Radical_SAM"/>
    <property type="match status" value="1"/>
</dbReference>
<feature type="domain" description="Radical SAM core" evidence="6">
    <location>
        <begin position="93"/>
        <end position="309"/>
    </location>
</feature>
<dbReference type="PANTHER" id="PTHR43306">
    <property type="entry name" value="7,8-DIHYDRO-6-HYDROXYMETHYLPTERIN DIMETHYLTRANSFERASE"/>
    <property type="match status" value="1"/>
</dbReference>
<name>A0ABN6M060_9BACT</name>
<proteinExistence type="predicted"/>
<dbReference type="Proteomes" id="UP000830055">
    <property type="component" value="Chromosome"/>
</dbReference>
<evidence type="ECO:0000313" key="8">
    <source>
        <dbReference type="Proteomes" id="UP000830055"/>
    </source>
</evidence>
<dbReference type="Pfam" id="PF23545">
    <property type="entry name" value="Zn_ribbon_HMPTM"/>
    <property type="match status" value="1"/>
</dbReference>
<dbReference type="PANTHER" id="PTHR43306:SF1">
    <property type="entry name" value="7,8-DIHYDRO-6-HYDROXYMETHYLPTERIN DIMETHYLTRANSFERASE"/>
    <property type="match status" value="1"/>
</dbReference>
<organism evidence="7 8">
    <name type="scientific">Desulfofustis limnaeus</name>
    <dbReference type="NCBI Taxonomy" id="2740163"/>
    <lineage>
        <taxon>Bacteria</taxon>
        <taxon>Pseudomonadati</taxon>
        <taxon>Thermodesulfobacteriota</taxon>
        <taxon>Desulfobulbia</taxon>
        <taxon>Desulfobulbales</taxon>
        <taxon>Desulfocapsaceae</taxon>
        <taxon>Desulfofustis</taxon>
    </lineage>
</organism>
<gene>
    <name evidence="7" type="ORF">DPPLL_06370</name>
</gene>